<accession>A0ACB9TUB6</accession>
<comment type="caution">
    <text evidence="1">The sequence shown here is derived from an EMBL/GenBank/DDBJ whole genome shotgun (WGS) entry which is preliminary data.</text>
</comment>
<keyword evidence="1" id="KW-0067">ATP-binding</keyword>
<sequence>MDDDNLHRLEGSADQKGGLIIKKKAPTFKVPQPSLLGLDKLAAAKRKEKENARKMSFSMLEEDSVDDANSHNVNQTQQSRKFRQPNPETPTYTGGITEEARKRLLERMNSRRNKEKGVYASTKDLKYEQHDNNRRKHDHYYKEYSRSGLDSVHSEGRTPKFKDEPRTPNIKIKDVTSRTSWDDDDPIPSKKSSWDFPTPTLHKTGGDWSERSTKSKYDDYLHRKSDRKDKYRDNKNDIDNTPRATPAHKYNAWAKDRKKTGATPSHIKEEGHIKWESTVDRQLWEEEQRRIDREWYNMDEGYDDENNPFATVSDEYTKKKEEQLEQRKKKRMSAQQRQINKDNELWERNRMITSGVVHSIDFSEDYDEESVDRVHLLVHNIVPPFLDGRIVFTKQPEPVVPVRDATSDMAIVARKGSHLVRVYREQKERRKAQKKHWELGGTTIGNIMGIKKKDDDEDKRFNKDDDTTDYKTDQKFAEHMTKTEAASDFARKKSISEQRRYLPVFAVRQELLNVIRENSVVIIVGETGSGKTTQLTQYLHEDGYSKYGMIGCTQPRRVAAMSVAKRVSDEMGTQLGDEVGYAIRFEDCTSENTVIKYMTDGILLRESLREPDLDHYSAVIMDEAHERSLSTDVLFGLLREVSHFL</sequence>
<dbReference type="EMBL" id="CM043015">
    <property type="protein sequence ID" value="KAI4470400.1"/>
    <property type="molecule type" value="Genomic_DNA"/>
</dbReference>
<keyword evidence="2" id="KW-1185">Reference proteome</keyword>
<name>A0ACB9TUB6_HOLOL</name>
<dbReference type="Proteomes" id="UP001056778">
    <property type="component" value="Chromosome 1"/>
</dbReference>
<gene>
    <name evidence="1" type="ORF">MML48_1g01354</name>
</gene>
<proteinExistence type="predicted"/>
<evidence type="ECO:0000313" key="2">
    <source>
        <dbReference type="Proteomes" id="UP001056778"/>
    </source>
</evidence>
<keyword evidence="1" id="KW-0547">Nucleotide-binding</keyword>
<keyword evidence="1" id="KW-0378">Hydrolase</keyword>
<protein>
    <submittedName>
        <fullName evidence="1">Atp-dependent rna helicase</fullName>
    </submittedName>
</protein>
<reference evidence="1" key="1">
    <citation type="submission" date="2022-04" db="EMBL/GenBank/DDBJ databases">
        <title>Chromosome-scale genome assembly of Holotrichia oblita Faldermann.</title>
        <authorList>
            <person name="Rongchong L."/>
        </authorList>
    </citation>
    <scope>NUCLEOTIDE SEQUENCE</scope>
    <source>
        <strain evidence="1">81SQS9</strain>
    </source>
</reference>
<keyword evidence="1" id="KW-0347">Helicase</keyword>
<organism evidence="1 2">
    <name type="scientific">Holotrichia oblita</name>
    <name type="common">Chafer beetle</name>
    <dbReference type="NCBI Taxonomy" id="644536"/>
    <lineage>
        <taxon>Eukaryota</taxon>
        <taxon>Metazoa</taxon>
        <taxon>Ecdysozoa</taxon>
        <taxon>Arthropoda</taxon>
        <taxon>Hexapoda</taxon>
        <taxon>Insecta</taxon>
        <taxon>Pterygota</taxon>
        <taxon>Neoptera</taxon>
        <taxon>Endopterygota</taxon>
        <taxon>Coleoptera</taxon>
        <taxon>Polyphaga</taxon>
        <taxon>Scarabaeiformia</taxon>
        <taxon>Scarabaeidae</taxon>
        <taxon>Melolonthinae</taxon>
        <taxon>Holotrichia</taxon>
    </lineage>
</organism>
<evidence type="ECO:0000313" key="1">
    <source>
        <dbReference type="EMBL" id="KAI4470400.1"/>
    </source>
</evidence>